<comment type="caution">
    <text evidence="2">The sequence shown here is derived from an EMBL/GenBank/DDBJ whole genome shotgun (WGS) entry which is preliminary data.</text>
</comment>
<reference evidence="2 3" key="1">
    <citation type="submission" date="2018-01" db="EMBL/GenBank/DDBJ databases">
        <title>Draft genome sequence of Jishengella sp. NA12.</title>
        <authorList>
            <person name="Sahin N."/>
            <person name="Ay H."/>
            <person name="Saygin H."/>
        </authorList>
    </citation>
    <scope>NUCLEOTIDE SEQUENCE [LARGE SCALE GENOMIC DNA]</scope>
    <source>
        <strain evidence="2 3">NA12</strain>
    </source>
</reference>
<keyword evidence="3" id="KW-1185">Reference proteome</keyword>
<evidence type="ECO:0000313" key="3">
    <source>
        <dbReference type="Proteomes" id="UP000248924"/>
    </source>
</evidence>
<evidence type="ECO:0000256" key="1">
    <source>
        <dbReference type="SAM" id="MobiDB-lite"/>
    </source>
</evidence>
<protein>
    <submittedName>
        <fullName evidence="2">Uncharacterized protein</fullName>
    </submittedName>
</protein>
<accession>A0A2W2FEL2</accession>
<feature type="region of interest" description="Disordered" evidence="1">
    <location>
        <begin position="36"/>
        <end position="88"/>
    </location>
</feature>
<evidence type="ECO:0000313" key="2">
    <source>
        <dbReference type="EMBL" id="PZG23890.1"/>
    </source>
</evidence>
<dbReference type="AlphaFoldDB" id="A0A2W2FEL2"/>
<name>A0A2W2FEL2_9ACTN</name>
<proteinExistence type="predicted"/>
<dbReference type="Proteomes" id="UP000248924">
    <property type="component" value="Unassembled WGS sequence"/>
</dbReference>
<sequence length="88" mass="9335">MLWLPAGRGWYVGRRDSIGTVDYDLGRVGDGDAADRVTESARADTAAVGRGLRRRSVGTPTRRVRSPGQAVTLGQGGNRAAGHLIEMS</sequence>
<gene>
    <name evidence="2" type="ORF">C1I95_02400</name>
</gene>
<organism evidence="2 3">
    <name type="scientific">Micromonospora craterilacus</name>
    <dbReference type="NCBI Taxonomy" id="1655439"/>
    <lineage>
        <taxon>Bacteria</taxon>
        <taxon>Bacillati</taxon>
        <taxon>Actinomycetota</taxon>
        <taxon>Actinomycetes</taxon>
        <taxon>Micromonosporales</taxon>
        <taxon>Micromonosporaceae</taxon>
        <taxon>Micromonospora</taxon>
    </lineage>
</organism>
<dbReference type="EMBL" id="POTY01000006">
    <property type="protein sequence ID" value="PZG23890.1"/>
    <property type="molecule type" value="Genomic_DNA"/>
</dbReference>